<dbReference type="Gene3D" id="3.40.50.150">
    <property type="entry name" value="Vaccinia Virus protein VP39"/>
    <property type="match status" value="1"/>
</dbReference>
<proteinExistence type="predicted"/>
<dbReference type="OrthoDB" id="1723750at2759"/>
<feature type="non-terminal residue" evidence="1">
    <location>
        <position position="1"/>
    </location>
</feature>
<dbReference type="AlphaFoldDB" id="A0A7R9KWZ0"/>
<dbReference type="EMBL" id="CAJPIZ010008499">
    <property type="protein sequence ID" value="CAG2111183.1"/>
    <property type="molecule type" value="Genomic_DNA"/>
</dbReference>
<dbReference type="SUPFAM" id="SSF53335">
    <property type="entry name" value="S-adenosyl-L-methionine-dependent methyltransferases"/>
    <property type="match status" value="1"/>
</dbReference>
<evidence type="ECO:0000313" key="2">
    <source>
        <dbReference type="Proteomes" id="UP000759131"/>
    </source>
</evidence>
<name>A0A7R9KWZ0_9ACAR</name>
<sequence>MKYANQELIKLLSCNSNDTKGDKEAKESVDVIDGIDGDTDLIANQYEGGFKIWEGLQDIIDYFIECKIFDNLSNNENLNVLELGCGSGLASIYCS</sequence>
<protein>
    <submittedName>
        <fullName evidence="1">Uncharacterized protein</fullName>
    </submittedName>
</protein>
<organism evidence="1">
    <name type="scientific">Medioppia subpectinata</name>
    <dbReference type="NCBI Taxonomy" id="1979941"/>
    <lineage>
        <taxon>Eukaryota</taxon>
        <taxon>Metazoa</taxon>
        <taxon>Ecdysozoa</taxon>
        <taxon>Arthropoda</taxon>
        <taxon>Chelicerata</taxon>
        <taxon>Arachnida</taxon>
        <taxon>Acari</taxon>
        <taxon>Acariformes</taxon>
        <taxon>Sarcoptiformes</taxon>
        <taxon>Oribatida</taxon>
        <taxon>Brachypylina</taxon>
        <taxon>Oppioidea</taxon>
        <taxon>Oppiidae</taxon>
        <taxon>Medioppia</taxon>
    </lineage>
</organism>
<reference evidence="1" key="1">
    <citation type="submission" date="2020-11" db="EMBL/GenBank/DDBJ databases">
        <authorList>
            <person name="Tran Van P."/>
        </authorList>
    </citation>
    <scope>NUCLEOTIDE SEQUENCE</scope>
</reference>
<accession>A0A7R9KWZ0</accession>
<dbReference type="Proteomes" id="UP000759131">
    <property type="component" value="Unassembled WGS sequence"/>
</dbReference>
<gene>
    <name evidence="1" type="ORF">OSB1V03_LOCUS11165</name>
</gene>
<dbReference type="EMBL" id="OC863074">
    <property type="protein sequence ID" value="CAD7630753.1"/>
    <property type="molecule type" value="Genomic_DNA"/>
</dbReference>
<dbReference type="InterPro" id="IPR029063">
    <property type="entry name" value="SAM-dependent_MTases_sf"/>
</dbReference>
<evidence type="ECO:0000313" key="1">
    <source>
        <dbReference type="EMBL" id="CAD7630753.1"/>
    </source>
</evidence>
<keyword evidence="2" id="KW-1185">Reference proteome</keyword>